<keyword evidence="1" id="KW-0812">Transmembrane</keyword>
<dbReference type="Ensembl" id="ENSFHET00000006541.1">
    <property type="protein sequence ID" value="ENSFHEP00000024917.1"/>
    <property type="gene ID" value="ENSFHEG00000006812.1"/>
</dbReference>
<name>A0A3Q2QEU5_FUNHE</name>
<sequence>FMQGSSIREGVVSKLPQHILESICISCFQRAVFNLFLIILMLLCGVTASCQSWAPIYPHVHSLYPHTPVYWGFTIIFRAVLQDIPALSSISSLLHPQSSLFFLLFFPCTFIHSARFSPSLVPPGVVVFKLPQEVFIPGGSPLHSLLCIQCLARISTNQSILYIFNSYNYFN</sequence>
<accession>A0A3Q2QEU5</accession>
<evidence type="ECO:0000313" key="3">
    <source>
        <dbReference type="Proteomes" id="UP000265000"/>
    </source>
</evidence>
<reference evidence="2" key="1">
    <citation type="submission" date="2025-08" db="UniProtKB">
        <authorList>
            <consortium name="Ensembl"/>
        </authorList>
    </citation>
    <scope>IDENTIFICATION</scope>
</reference>
<evidence type="ECO:0000256" key="1">
    <source>
        <dbReference type="SAM" id="Phobius"/>
    </source>
</evidence>
<evidence type="ECO:0000313" key="2">
    <source>
        <dbReference type="Ensembl" id="ENSFHEP00000024917.1"/>
    </source>
</evidence>
<dbReference type="AlphaFoldDB" id="A0A3Q2QEU5"/>
<keyword evidence="1" id="KW-1133">Transmembrane helix</keyword>
<proteinExistence type="predicted"/>
<keyword evidence="1" id="KW-0472">Membrane</keyword>
<feature type="transmembrane region" description="Helical" evidence="1">
    <location>
        <begin position="35"/>
        <end position="57"/>
    </location>
</feature>
<keyword evidence="3" id="KW-1185">Reference proteome</keyword>
<dbReference type="Proteomes" id="UP000265000">
    <property type="component" value="Unplaced"/>
</dbReference>
<reference evidence="2" key="2">
    <citation type="submission" date="2025-09" db="UniProtKB">
        <authorList>
            <consortium name="Ensembl"/>
        </authorList>
    </citation>
    <scope>IDENTIFICATION</scope>
</reference>
<protein>
    <submittedName>
        <fullName evidence="2">Uncharacterized protein</fullName>
    </submittedName>
</protein>
<organism evidence="2 3">
    <name type="scientific">Fundulus heteroclitus</name>
    <name type="common">Killifish</name>
    <name type="synonym">Mummichog</name>
    <dbReference type="NCBI Taxonomy" id="8078"/>
    <lineage>
        <taxon>Eukaryota</taxon>
        <taxon>Metazoa</taxon>
        <taxon>Chordata</taxon>
        <taxon>Craniata</taxon>
        <taxon>Vertebrata</taxon>
        <taxon>Euteleostomi</taxon>
        <taxon>Actinopterygii</taxon>
        <taxon>Neopterygii</taxon>
        <taxon>Teleostei</taxon>
        <taxon>Neoteleostei</taxon>
        <taxon>Acanthomorphata</taxon>
        <taxon>Ovalentaria</taxon>
        <taxon>Atherinomorphae</taxon>
        <taxon>Cyprinodontiformes</taxon>
        <taxon>Fundulidae</taxon>
        <taxon>Fundulus</taxon>
    </lineage>
</organism>